<accession>A0AAF0C358</accession>
<feature type="domain" description="Carbohydrate kinase FGGY N-terminal" evidence="10">
    <location>
        <begin position="4"/>
        <end position="250"/>
    </location>
</feature>
<dbReference type="SUPFAM" id="SSF53067">
    <property type="entry name" value="Actin-like ATPase domain"/>
    <property type="match status" value="2"/>
</dbReference>
<comment type="pathway">
    <text evidence="1 9">Polyol metabolism; glycerol degradation via glycerol kinase pathway; sn-glycerol 3-phosphate from glycerol: step 1/1.</text>
</comment>
<evidence type="ECO:0000256" key="7">
    <source>
        <dbReference type="ARBA" id="ARBA00022840"/>
    </source>
</evidence>
<feature type="binding site" evidence="9">
    <location>
        <position position="12"/>
    </location>
    <ligand>
        <name>sn-glycerol 3-phosphate</name>
        <dbReference type="ChEBI" id="CHEBI:57597"/>
    </ligand>
</feature>
<dbReference type="PIRSF" id="PIRSF000538">
    <property type="entry name" value="GlpK"/>
    <property type="match status" value="1"/>
</dbReference>
<dbReference type="HAMAP" id="MF_00186">
    <property type="entry name" value="Glycerol_kin"/>
    <property type="match status" value="1"/>
</dbReference>
<feature type="binding site" evidence="9">
    <location>
        <position position="83"/>
    </location>
    <ligand>
        <name>glycerol</name>
        <dbReference type="ChEBI" id="CHEBI:17754"/>
    </ligand>
</feature>
<feature type="binding site" evidence="9">
    <location>
        <position position="14"/>
    </location>
    <ligand>
        <name>ATP</name>
        <dbReference type="ChEBI" id="CHEBI:30616"/>
    </ligand>
</feature>
<evidence type="ECO:0000256" key="4">
    <source>
        <dbReference type="ARBA" id="ARBA00022741"/>
    </source>
</evidence>
<dbReference type="RefSeq" id="WP_044833461.1">
    <property type="nucleotide sequence ID" value="NZ_CP059735.1"/>
</dbReference>
<feature type="binding site" evidence="9">
    <location>
        <position position="312"/>
    </location>
    <ligand>
        <name>ATP</name>
        <dbReference type="ChEBI" id="CHEBI:30616"/>
    </ligand>
</feature>
<name>A0AAF0C358_9GAMM</name>
<feature type="binding site" evidence="9">
    <location>
        <position position="134"/>
    </location>
    <ligand>
        <name>glycerol</name>
        <dbReference type="ChEBI" id="CHEBI:17754"/>
    </ligand>
</feature>
<sequence>MSRYILSIDQGTTSSRAIIFDASGAIISSAQKEFKQYYPNNGWVEHDPEEIWQTTIETCRQAMAEKQLSAADIATIGITNQRETTLVWDKQTGEPVYNAIVWQDRRTADYCSTLIEQDLEQEFNDKTGLLIDPYFSGTKLKWILDNVSGARARADKGELAFGTIDTFLLWRLTGGKSHKTDATNASRTLMFNIHSQEWDTGLLDRLTIPESLLPQVHDSSAAFGVTEAGLLGSEIAIGGMAGDQQAALVGQACFKEGMVKSTYGTGCFMMLNTGEQALKSNNRLLTTVAYRLNGKVTYAIEGSIFVAGAAIQWLRDGINLIQEASETEQLAENTPVNHGVYMVPAFTGLGAPYWDPQARGAISGLTRDTGIAEFVSAGLQSVCYQTKDLKRAMEDDGAIRPSTLRVDGGMVANNWLVQFLSDILGADIDRPVIQETTALGAAYLAGLQVGLFDSLEQIGELWQCQRQFTPQMPKTERDELYQGWEDAVSRVRSK</sequence>
<gene>
    <name evidence="9 12" type="primary">glpK</name>
    <name evidence="12" type="ORF">SG35_025610</name>
</gene>
<dbReference type="CDD" id="cd07786">
    <property type="entry name" value="FGGY_EcGK_like"/>
    <property type="match status" value="1"/>
</dbReference>
<dbReference type="FunFam" id="3.30.420.40:FF:000008">
    <property type="entry name" value="Glycerol kinase"/>
    <property type="match status" value="1"/>
</dbReference>
<feature type="binding site" evidence="9">
    <location>
        <position position="134"/>
    </location>
    <ligand>
        <name>sn-glycerol 3-phosphate</name>
        <dbReference type="ChEBI" id="CHEBI:57597"/>
    </ligand>
</feature>
<feature type="binding site" evidence="9">
    <location>
        <position position="244"/>
    </location>
    <ligand>
        <name>glycerol</name>
        <dbReference type="ChEBI" id="CHEBI:17754"/>
    </ligand>
</feature>
<feature type="binding site" evidence="9">
    <location>
        <position position="413"/>
    </location>
    <ligand>
        <name>ADP</name>
        <dbReference type="ChEBI" id="CHEBI:456216"/>
    </ligand>
</feature>
<feature type="binding site" evidence="9">
    <location>
        <position position="82"/>
    </location>
    <ligand>
        <name>sn-glycerol 3-phosphate</name>
        <dbReference type="ChEBI" id="CHEBI:57597"/>
    </ligand>
</feature>
<dbReference type="InterPro" id="IPR005999">
    <property type="entry name" value="Glycerol_kin"/>
</dbReference>
<evidence type="ECO:0000256" key="6">
    <source>
        <dbReference type="ARBA" id="ARBA00022798"/>
    </source>
</evidence>
<dbReference type="GO" id="GO:0004370">
    <property type="term" value="F:glycerol kinase activity"/>
    <property type="evidence" value="ECO:0007669"/>
    <property type="project" value="UniProtKB-UniRule"/>
</dbReference>
<evidence type="ECO:0000256" key="1">
    <source>
        <dbReference type="ARBA" id="ARBA00005190"/>
    </source>
</evidence>
<dbReference type="InterPro" id="IPR018485">
    <property type="entry name" value="FGGY_C"/>
</dbReference>
<dbReference type="PROSITE" id="PS00933">
    <property type="entry name" value="FGGY_KINASES_1"/>
    <property type="match status" value="1"/>
</dbReference>
<feature type="binding site" evidence="9">
    <location>
        <position position="12"/>
    </location>
    <ligand>
        <name>ADP</name>
        <dbReference type="ChEBI" id="CHEBI:456216"/>
    </ligand>
</feature>
<dbReference type="EMBL" id="CP059735">
    <property type="protein sequence ID" value="WDD98590.1"/>
    <property type="molecule type" value="Genomic_DNA"/>
</dbReference>
<evidence type="ECO:0000313" key="13">
    <source>
        <dbReference type="Proteomes" id="UP000032568"/>
    </source>
</evidence>
<evidence type="ECO:0000256" key="5">
    <source>
        <dbReference type="ARBA" id="ARBA00022777"/>
    </source>
</evidence>
<dbReference type="KEGG" id="tact:SG35_025610"/>
<feature type="binding site" evidence="9">
    <location>
        <position position="83"/>
    </location>
    <ligand>
        <name>sn-glycerol 3-phosphate</name>
        <dbReference type="ChEBI" id="CHEBI:57597"/>
    </ligand>
</feature>
<feature type="domain" description="Carbohydrate kinase FGGY C-terminal" evidence="11">
    <location>
        <begin position="261"/>
        <end position="447"/>
    </location>
</feature>
<feature type="binding site" evidence="9">
    <location>
        <position position="409"/>
    </location>
    <ligand>
        <name>ADP</name>
        <dbReference type="ChEBI" id="CHEBI:456216"/>
    </ligand>
</feature>
<dbReference type="NCBIfam" id="NF000756">
    <property type="entry name" value="PRK00047.1"/>
    <property type="match status" value="1"/>
</dbReference>
<protein>
    <recommendedName>
        <fullName evidence="9">Glycerol kinase</fullName>
        <ecNumber evidence="9">2.7.1.30</ecNumber>
    </recommendedName>
    <alternativeName>
        <fullName evidence="9">ATP:glycerol 3-phosphotransferase</fullName>
    </alternativeName>
    <alternativeName>
        <fullName evidence="9">Glycerokinase</fullName>
        <shortName evidence="9">GK</shortName>
    </alternativeName>
</protein>
<feature type="binding site" evidence="9">
    <location>
        <position position="82"/>
    </location>
    <ligand>
        <name>glycerol</name>
        <dbReference type="ChEBI" id="CHEBI:17754"/>
    </ligand>
</feature>
<keyword evidence="5 9" id="KW-0418">Kinase</keyword>
<evidence type="ECO:0000256" key="9">
    <source>
        <dbReference type="HAMAP-Rule" id="MF_00186"/>
    </source>
</evidence>
<feature type="binding site" evidence="9">
    <location>
        <position position="243"/>
    </location>
    <ligand>
        <name>sn-glycerol 3-phosphate</name>
        <dbReference type="ChEBI" id="CHEBI:57597"/>
    </ligand>
</feature>
<feature type="binding site" evidence="9">
    <location>
        <position position="13"/>
    </location>
    <ligand>
        <name>ATP</name>
        <dbReference type="ChEBI" id="CHEBI:30616"/>
    </ligand>
</feature>
<dbReference type="GO" id="GO:0006072">
    <property type="term" value="P:glycerol-3-phosphate metabolic process"/>
    <property type="evidence" value="ECO:0007669"/>
    <property type="project" value="InterPro"/>
</dbReference>
<feature type="binding site" evidence="9">
    <location>
        <position position="16"/>
    </location>
    <ligand>
        <name>ADP</name>
        <dbReference type="ChEBI" id="CHEBI:456216"/>
    </ligand>
</feature>
<dbReference type="Pfam" id="PF00370">
    <property type="entry name" value="FGGY_N"/>
    <property type="match status" value="1"/>
</dbReference>
<evidence type="ECO:0000259" key="10">
    <source>
        <dbReference type="Pfam" id="PF00370"/>
    </source>
</evidence>
<evidence type="ECO:0000256" key="2">
    <source>
        <dbReference type="ARBA" id="ARBA00009156"/>
    </source>
</evidence>
<dbReference type="InterPro" id="IPR018484">
    <property type="entry name" value="FGGY_N"/>
</dbReference>
<feature type="binding site" evidence="9">
    <location>
        <position position="12"/>
    </location>
    <ligand>
        <name>ATP</name>
        <dbReference type="ChEBI" id="CHEBI:30616"/>
    </ligand>
</feature>
<dbReference type="Proteomes" id="UP000032568">
    <property type="component" value="Chromosome"/>
</dbReference>
<comment type="function">
    <text evidence="9">Key enzyme in the regulation of glycerol uptake and metabolism. Catalyzes the phosphorylation of glycerol to yield sn-glycerol 3-phosphate.</text>
</comment>
<feature type="binding site" evidence="9">
    <location>
        <position position="243"/>
    </location>
    <ligand>
        <name>glycerol</name>
        <dbReference type="ChEBI" id="CHEBI:17754"/>
    </ligand>
</feature>
<dbReference type="AlphaFoldDB" id="A0AAF0C358"/>
<reference evidence="12 13" key="1">
    <citation type="journal article" date="2015" name="Genome Announc.">
        <title>Draft Genome Sequences of Marine Isolates of Thalassomonas viridans and Thalassomonas actiniarum.</title>
        <authorList>
            <person name="Olonade I."/>
            <person name="van Zyl L.J."/>
            <person name="Trindade M."/>
        </authorList>
    </citation>
    <scope>NUCLEOTIDE SEQUENCE [LARGE SCALE GENOMIC DNA]</scope>
    <source>
        <strain evidence="12 13">A5K-106</strain>
    </source>
</reference>
<reference evidence="12 13" key="2">
    <citation type="journal article" date="2022" name="Mar. Drugs">
        <title>Bioassay-Guided Fractionation Leads to the Detection of Cholic Acid Generated by the Rare Thalassomonas sp.</title>
        <authorList>
            <person name="Pheiffer F."/>
            <person name="Schneider Y.K."/>
            <person name="Hansen E.H."/>
            <person name="Andersen J.H."/>
            <person name="Isaksson J."/>
            <person name="Busche T."/>
            <person name="R C."/>
            <person name="Kalinowski J."/>
            <person name="Zyl L.V."/>
            <person name="Trindade M."/>
        </authorList>
    </citation>
    <scope>NUCLEOTIDE SEQUENCE [LARGE SCALE GENOMIC DNA]</scope>
    <source>
        <strain evidence="12 13">A5K-106</strain>
    </source>
</reference>
<comment type="catalytic activity">
    <reaction evidence="8 9">
        <text>glycerol + ATP = sn-glycerol 3-phosphate + ADP + H(+)</text>
        <dbReference type="Rhea" id="RHEA:21644"/>
        <dbReference type="ChEBI" id="CHEBI:15378"/>
        <dbReference type="ChEBI" id="CHEBI:17754"/>
        <dbReference type="ChEBI" id="CHEBI:30616"/>
        <dbReference type="ChEBI" id="CHEBI:57597"/>
        <dbReference type="ChEBI" id="CHEBI:456216"/>
        <dbReference type="EC" id="2.7.1.30"/>
    </reaction>
</comment>
<dbReference type="Gene3D" id="3.30.420.40">
    <property type="match status" value="2"/>
</dbReference>
<dbReference type="InterPro" id="IPR043129">
    <property type="entry name" value="ATPase_NBD"/>
</dbReference>
<keyword evidence="13" id="KW-1185">Reference proteome</keyword>
<evidence type="ECO:0000256" key="3">
    <source>
        <dbReference type="ARBA" id="ARBA00022679"/>
    </source>
</evidence>
<dbReference type="FunFam" id="3.30.420.40:FF:000007">
    <property type="entry name" value="Glycerol kinase"/>
    <property type="match status" value="1"/>
</dbReference>
<dbReference type="PANTHER" id="PTHR10196:SF78">
    <property type="entry name" value="GLYCEROL KINASE"/>
    <property type="match status" value="1"/>
</dbReference>
<dbReference type="GO" id="GO:0005524">
    <property type="term" value="F:ATP binding"/>
    <property type="evidence" value="ECO:0007669"/>
    <property type="project" value="UniProtKB-UniRule"/>
</dbReference>
<keyword evidence="4 9" id="KW-0547">Nucleotide-binding</keyword>
<evidence type="ECO:0000313" key="12">
    <source>
        <dbReference type="EMBL" id="WDD98590.1"/>
    </source>
</evidence>
<organism evidence="12 13">
    <name type="scientific">Thalassomonas actiniarum</name>
    <dbReference type="NCBI Taxonomy" id="485447"/>
    <lineage>
        <taxon>Bacteria</taxon>
        <taxon>Pseudomonadati</taxon>
        <taxon>Pseudomonadota</taxon>
        <taxon>Gammaproteobacteria</taxon>
        <taxon>Alteromonadales</taxon>
        <taxon>Colwelliaceae</taxon>
        <taxon>Thalassomonas</taxon>
    </lineage>
</organism>
<keyword evidence="6 9" id="KW-0319">Glycerol metabolism</keyword>
<feature type="binding site" evidence="9">
    <location>
        <position position="409"/>
    </location>
    <ligand>
        <name>ATP</name>
        <dbReference type="ChEBI" id="CHEBI:30616"/>
    </ligand>
</feature>
<dbReference type="InterPro" id="IPR000577">
    <property type="entry name" value="Carb_kinase_FGGY"/>
</dbReference>
<feature type="binding site" evidence="9">
    <location>
        <position position="308"/>
    </location>
    <ligand>
        <name>ATP</name>
        <dbReference type="ChEBI" id="CHEBI:30616"/>
    </ligand>
</feature>
<comment type="similarity">
    <text evidence="2 9">Belongs to the FGGY kinase family.</text>
</comment>
<dbReference type="EC" id="2.7.1.30" evidence="9"/>
<dbReference type="NCBIfam" id="TIGR01311">
    <property type="entry name" value="glycerol_kin"/>
    <property type="match status" value="1"/>
</dbReference>
<dbReference type="GO" id="GO:0005829">
    <property type="term" value="C:cytosol"/>
    <property type="evidence" value="ECO:0007669"/>
    <property type="project" value="TreeGrafter"/>
</dbReference>
<keyword evidence="3 9" id="KW-0808">Transferase</keyword>
<feature type="binding site" evidence="9">
    <location>
        <position position="308"/>
    </location>
    <ligand>
        <name>ADP</name>
        <dbReference type="ChEBI" id="CHEBI:456216"/>
    </ligand>
</feature>
<dbReference type="GO" id="GO:0019563">
    <property type="term" value="P:glycerol catabolic process"/>
    <property type="evidence" value="ECO:0007669"/>
    <property type="project" value="UniProtKB-UniRule"/>
</dbReference>
<evidence type="ECO:0000259" key="11">
    <source>
        <dbReference type="Pfam" id="PF02782"/>
    </source>
</evidence>
<evidence type="ECO:0000256" key="8">
    <source>
        <dbReference type="ARBA" id="ARBA00052101"/>
    </source>
</evidence>
<proteinExistence type="inferred from homology"/>
<feature type="binding site" evidence="9">
    <location>
        <position position="265"/>
    </location>
    <ligand>
        <name>ATP</name>
        <dbReference type="ChEBI" id="CHEBI:30616"/>
    </ligand>
</feature>
<dbReference type="PANTHER" id="PTHR10196">
    <property type="entry name" value="SUGAR KINASE"/>
    <property type="match status" value="1"/>
</dbReference>
<comment type="activity regulation">
    <text evidence="9">Inhibited by fructose 1,6-bisphosphate (FBP).</text>
</comment>
<keyword evidence="7 9" id="KW-0067">ATP-binding</keyword>
<dbReference type="InterPro" id="IPR018483">
    <property type="entry name" value="Carb_kinase_FGGY_CS"/>
</dbReference>
<feature type="binding site" evidence="9">
    <location>
        <position position="265"/>
    </location>
    <ligand>
        <name>ADP</name>
        <dbReference type="ChEBI" id="CHEBI:456216"/>
    </ligand>
</feature>
<dbReference type="Pfam" id="PF02782">
    <property type="entry name" value="FGGY_C"/>
    <property type="match status" value="1"/>
</dbReference>